<keyword evidence="1" id="KW-0472">Membrane</keyword>
<keyword evidence="1" id="KW-1133">Transmembrane helix</keyword>
<dbReference type="Proteomes" id="UP001596287">
    <property type="component" value="Unassembled WGS sequence"/>
</dbReference>
<evidence type="ECO:0008006" key="4">
    <source>
        <dbReference type="Google" id="ProtNLM"/>
    </source>
</evidence>
<gene>
    <name evidence="2" type="ORF">ACFPVY_11465</name>
</gene>
<comment type="caution">
    <text evidence="2">The sequence shown here is derived from an EMBL/GenBank/DDBJ whole genome shotgun (WGS) entry which is preliminary data.</text>
</comment>
<dbReference type="RefSeq" id="WP_379792154.1">
    <property type="nucleotide sequence ID" value="NZ_JBHSQB010000008.1"/>
</dbReference>
<protein>
    <recommendedName>
        <fullName evidence="4">Preprotein translocase subunit SecE</fullName>
    </recommendedName>
</protein>
<evidence type="ECO:0000313" key="2">
    <source>
        <dbReference type="EMBL" id="MFC6097262.1"/>
    </source>
</evidence>
<keyword evidence="1" id="KW-0812">Transmembrane</keyword>
<dbReference type="EMBL" id="JBHSQB010000008">
    <property type="protein sequence ID" value="MFC6097262.1"/>
    <property type="molecule type" value="Genomic_DNA"/>
</dbReference>
<reference evidence="3" key="1">
    <citation type="journal article" date="2019" name="Int. J. Syst. Evol. Microbiol.">
        <title>The Global Catalogue of Microorganisms (GCM) 10K type strain sequencing project: providing services to taxonomists for standard genome sequencing and annotation.</title>
        <authorList>
            <consortium name="The Broad Institute Genomics Platform"/>
            <consortium name="The Broad Institute Genome Sequencing Center for Infectious Disease"/>
            <person name="Wu L."/>
            <person name="Ma J."/>
        </authorList>
    </citation>
    <scope>NUCLEOTIDE SEQUENCE [LARGE SCALE GENOMIC DNA]</scope>
    <source>
        <strain evidence="3">CCUG 49679</strain>
    </source>
</reference>
<accession>A0ABW1PR36</accession>
<evidence type="ECO:0000313" key="3">
    <source>
        <dbReference type="Proteomes" id="UP001596287"/>
    </source>
</evidence>
<name>A0ABW1PR36_9FLAO</name>
<proteinExistence type="predicted"/>
<sequence length="41" mass="4705">MKQLLHSIPAIIENETRVSWLVFKVVFVMALFASIALFVIE</sequence>
<organism evidence="2 3">
    <name type="scientific">Flavobacterium qiangtangense</name>
    <dbReference type="NCBI Taxonomy" id="1442595"/>
    <lineage>
        <taxon>Bacteria</taxon>
        <taxon>Pseudomonadati</taxon>
        <taxon>Bacteroidota</taxon>
        <taxon>Flavobacteriia</taxon>
        <taxon>Flavobacteriales</taxon>
        <taxon>Flavobacteriaceae</taxon>
        <taxon>Flavobacterium</taxon>
    </lineage>
</organism>
<evidence type="ECO:0000256" key="1">
    <source>
        <dbReference type="SAM" id="Phobius"/>
    </source>
</evidence>
<feature type="transmembrane region" description="Helical" evidence="1">
    <location>
        <begin position="21"/>
        <end position="40"/>
    </location>
</feature>
<keyword evidence="3" id="KW-1185">Reference proteome</keyword>